<organism evidence="1 2">
    <name type="scientific">Thermovibrio ammonificans (strain DSM 15698 / JCM 12110 / HB-1)</name>
    <dbReference type="NCBI Taxonomy" id="648996"/>
    <lineage>
        <taxon>Bacteria</taxon>
        <taxon>Pseudomonadati</taxon>
        <taxon>Aquificota</taxon>
        <taxon>Aquificia</taxon>
        <taxon>Desulfurobacteriales</taxon>
        <taxon>Desulfurobacteriaceae</taxon>
        <taxon>Thermovibrio</taxon>
    </lineage>
</organism>
<dbReference type="AlphaFoldDB" id="E8T315"/>
<gene>
    <name evidence="1" type="ordered locus">Theam_0046</name>
</gene>
<dbReference type="HOGENOM" id="CLU_2848388_0_0_0"/>
<dbReference type="STRING" id="648996.Theam_0046"/>
<accession>E8T315</accession>
<keyword evidence="2" id="KW-1185">Reference proteome</keyword>
<protein>
    <submittedName>
        <fullName evidence="1">Uncharacterized protein</fullName>
    </submittedName>
</protein>
<dbReference type="Proteomes" id="UP000006362">
    <property type="component" value="Chromosome"/>
</dbReference>
<evidence type="ECO:0000313" key="2">
    <source>
        <dbReference type="Proteomes" id="UP000006362"/>
    </source>
</evidence>
<sequence length="65" mass="7385">MKKQLSELTIEELQQECLKRGLVAIPVEALYLMAVIPPEKRDLNELPYPLRILPGIPEPFGGEQK</sequence>
<evidence type="ECO:0000313" key="1">
    <source>
        <dbReference type="EMBL" id="ADU96020.1"/>
    </source>
</evidence>
<dbReference type="RefSeq" id="WP_013536806.1">
    <property type="nucleotide sequence ID" value="NC_014926.1"/>
</dbReference>
<dbReference type="KEGG" id="tam:Theam_0046"/>
<proteinExistence type="predicted"/>
<dbReference type="EMBL" id="CP002444">
    <property type="protein sequence ID" value="ADU96020.1"/>
    <property type="molecule type" value="Genomic_DNA"/>
</dbReference>
<reference evidence="1" key="1">
    <citation type="submission" date="2011-01" db="EMBL/GenBank/DDBJ databases">
        <title>Complete sequence of chromosome of Thermovibrio ammonificans HB-1.</title>
        <authorList>
            <consortium name="US DOE Joint Genome Institute"/>
            <person name="Lucas S."/>
            <person name="Copeland A."/>
            <person name="Lapidus A."/>
            <person name="Cheng J.-F."/>
            <person name="Goodwin L."/>
            <person name="Pitluck S."/>
            <person name="Davenport K."/>
            <person name="Detter J.C."/>
            <person name="Han C."/>
            <person name="Tapia R."/>
            <person name="Land M."/>
            <person name="Hauser L."/>
            <person name="Kyrpides N."/>
            <person name="Ivanova N."/>
            <person name="Ovchinnikova G."/>
            <person name="Vetriani C."/>
            <person name="Woyke T."/>
        </authorList>
    </citation>
    <scope>NUCLEOTIDE SEQUENCE [LARGE SCALE GENOMIC DNA]</scope>
    <source>
        <strain evidence="1">HB-1</strain>
    </source>
</reference>
<name>E8T315_THEA1</name>